<dbReference type="InterPro" id="IPR004360">
    <property type="entry name" value="Glyas_Fos-R_dOase_dom"/>
</dbReference>
<dbReference type="SUPFAM" id="SSF54593">
    <property type="entry name" value="Glyoxalase/Bleomycin resistance protein/Dihydroxybiphenyl dioxygenase"/>
    <property type="match status" value="1"/>
</dbReference>
<dbReference type="Gene3D" id="3.30.720.110">
    <property type="match status" value="1"/>
</dbReference>
<sequence>MHCNDDYTGNMEDKAARKPNLIVLLADDHCDVAFSSAITDHVLRGASKHFAHAKAEGAKIVSEPEDGFWGGRIYRVLDHEGHQWEISQRGRDLAADRWQLPPGVTRGLRK</sequence>
<keyword evidence="2" id="KW-0456">Lyase</keyword>
<name>T0ZAC7_9ZZZZ</name>
<feature type="domain" description="VOC" evidence="1">
    <location>
        <begin position="1"/>
        <end position="89"/>
    </location>
</feature>
<dbReference type="GO" id="GO:0051213">
    <property type="term" value="F:dioxygenase activity"/>
    <property type="evidence" value="ECO:0007669"/>
    <property type="project" value="UniProtKB-KW"/>
</dbReference>
<proteinExistence type="predicted"/>
<dbReference type="PROSITE" id="PS51819">
    <property type="entry name" value="VOC"/>
    <property type="match status" value="1"/>
</dbReference>
<dbReference type="AlphaFoldDB" id="T0ZAC7"/>
<dbReference type="Pfam" id="PF00903">
    <property type="entry name" value="Glyoxalase"/>
    <property type="match status" value="1"/>
</dbReference>
<dbReference type="GO" id="GO:0004462">
    <property type="term" value="F:lactoylglutathione lyase activity"/>
    <property type="evidence" value="ECO:0007669"/>
    <property type="project" value="UniProtKB-EC"/>
</dbReference>
<dbReference type="InterPro" id="IPR037523">
    <property type="entry name" value="VOC_core"/>
</dbReference>
<reference evidence="2" key="1">
    <citation type="submission" date="2013-08" db="EMBL/GenBank/DDBJ databases">
        <authorList>
            <person name="Mendez C."/>
            <person name="Richter M."/>
            <person name="Ferrer M."/>
            <person name="Sanchez J."/>
        </authorList>
    </citation>
    <scope>NUCLEOTIDE SEQUENCE</scope>
</reference>
<keyword evidence="2" id="KW-0560">Oxidoreductase</keyword>
<accession>T0ZAC7</accession>
<protein>
    <submittedName>
        <fullName evidence="2">Glyoxalase/bleomycin resistance protein/dioxygenase</fullName>
        <ecNumber evidence="2">4.4.1.5</ecNumber>
    </submittedName>
</protein>
<evidence type="ECO:0000313" key="2">
    <source>
        <dbReference type="EMBL" id="EQD26074.1"/>
    </source>
</evidence>
<reference evidence="2" key="2">
    <citation type="journal article" date="2014" name="ISME J.">
        <title>Microbial stratification in low pH oxic and suboxic macroscopic growths along an acid mine drainage.</title>
        <authorList>
            <person name="Mendez-Garcia C."/>
            <person name="Mesa V."/>
            <person name="Sprenger R.R."/>
            <person name="Richter M."/>
            <person name="Diez M.S."/>
            <person name="Solano J."/>
            <person name="Bargiela R."/>
            <person name="Golyshina O.V."/>
            <person name="Manteca A."/>
            <person name="Ramos J.L."/>
            <person name="Gallego J.R."/>
            <person name="Llorente I."/>
            <person name="Martins Dos Santos V.A."/>
            <person name="Jensen O.N."/>
            <person name="Pelaez A.I."/>
            <person name="Sanchez J."/>
            <person name="Ferrer M."/>
        </authorList>
    </citation>
    <scope>NUCLEOTIDE SEQUENCE</scope>
</reference>
<evidence type="ECO:0000259" key="1">
    <source>
        <dbReference type="PROSITE" id="PS51819"/>
    </source>
</evidence>
<keyword evidence="2" id="KW-0223">Dioxygenase</keyword>
<dbReference type="EC" id="4.4.1.5" evidence="2"/>
<comment type="caution">
    <text evidence="2">The sequence shown here is derived from an EMBL/GenBank/DDBJ whole genome shotgun (WGS) entry which is preliminary data.</text>
</comment>
<dbReference type="InterPro" id="IPR029068">
    <property type="entry name" value="Glyas_Bleomycin-R_OHBP_Dase"/>
</dbReference>
<gene>
    <name evidence="2" type="ORF">B2A_15788</name>
</gene>
<dbReference type="EMBL" id="AUZZ01011478">
    <property type="protein sequence ID" value="EQD26074.1"/>
    <property type="molecule type" value="Genomic_DNA"/>
</dbReference>
<organism evidence="2">
    <name type="scientific">mine drainage metagenome</name>
    <dbReference type="NCBI Taxonomy" id="410659"/>
    <lineage>
        <taxon>unclassified sequences</taxon>
        <taxon>metagenomes</taxon>
        <taxon>ecological metagenomes</taxon>
    </lineage>
</organism>